<reference evidence="2 3" key="1">
    <citation type="journal article" date="2012" name="J. Bacteriol.">
        <title>Draft Genome Sequence of the Purple Photosynthetic Bacterium Phaeospirillum molischianum DSM120, a Particularly Versatile Bacterium.</title>
        <authorList>
            <person name="Duquesne K."/>
            <person name="Prima V."/>
            <person name="Ji B."/>
            <person name="Rouy Z."/>
            <person name="Medigue C."/>
            <person name="Talla E."/>
            <person name="Sturgis J.N."/>
        </authorList>
    </citation>
    <scope>NUCLEOTIDE SEQUENCE [LARGE SCALE GENOMIC DNA]</scope>
    <source>
        <strain evidence="3">DSM120</strain>
    </source>
</reference>
<proteinExistence type="predicted"/>
<comment type="caution">
    <text evidence="2">The sequence shown here is derived from an EMBL/GenBank/DDBJ whole genome shotgun (WGS) entry which is preliminary data.</text>
</comment>
<keyword evidence="3" id="KW-1185">Reference proteome</keyword>
<feature type="signal peptide" evidence="1">
    <location>
        <begin position="1"/>
        <end position="22"/>
    </location>
</feature>
<dbReference type="OrthoDB" id="9985653at2"/>
<organism evidence="2 3">
    <name type="scientific">Magnetospirillum molischianum DSM 120</name>
    <dbReference type="NCBI Taxonomy" id="1150626"/>
    <lineage>
        <taxon>Bacteria</taxon>
        <taxon>Pseudomonadati</taxon>
        <taxon>Pseudomonadota</taxon>
        <taxon>Alphaproteobacteria</taxon>
        <taxon>Rhodospirillales</taxon>
        <taxon>Rhodospirillaceae</taxon>
        <taxon>Magnetospirillum</taxon>
    </lineage>
</organism>
<protein>
    <submittedName>
        <fullName evidence="2">Uncharacterized protein</fullName>
    </submittedName>
</protein>
<name>H8FQC7_MAGML</name>
<dbReference type="Proteomes" id="UP000004169">
    <property type="component" value="Unassembled WGS sequence"/>
</dbReference>
<feature type="chain" id="PRO_5003612948" evidence="1">
    <location>
        <begin position="23"/>
        <end position="154"/>
    </location>
</feature>
<gene>
    <name evidence="2" type="ORF">PHAMO_210076</name>
</gene>
<evidence type="ECO:0000313" key="2">
    <source>
        <dbReference type="EMBL" id="CCG40565.1"/>
    </source>
</evidence>
<accession>H8FQC7</accession>
<evidence type="ECO:0000256" key="1">
    <source>
        <dbReference type="SAM" id="SignalP"/>
    </source>
</evidence>
<sequence>MSILRVLAATAALWLPIHTAWADDNPPPRTDCPSLNGTWKVRYGFDKMGAPVDVTPLRPWPKLLVTARFDGNTAVLTWFNGKSERFRLTKDYGRPERSFEGISPGGYIISAGVIPDPPQQYPQDKCYLGVLEFYSKNHLASHDENGDWLLEKIK</sequence>
<dbReference type="EMBL" id="CAHP01000014">
    <property type="protein sequence ID" value="CCG40565.1"/>
    <property type="molecule type" value="Genomic_DNA"/>
</dbReference>
<evidence type="ECO:0000313" key="3">
    <source>
        <dbReference type="Proteomes" id="UP000004169"/>
    </source>
</evidence>
<keyword evidence="1" id="KW-0732">Signal</keyword>
<dbReference type="STRING" id="1150626.PHAMO_210076"/>
<dbReference type="RefSeq" id="WP_002726934.1">
    <property type="nucleotide sequence ID" value="NZ_CAHP01000014.1"/>
</dbReference>
<dbReference type="AlphaFoldDB" id="H8FQC7"/>